<dbReference type="Pfam" id="PF02567">
    <property type="entry name" value="PhzC-PhzF"/>
    <property type="match status" value="1"/>
</dbReference>
<dbReference type="InterPro" id="IPR003719">
    <property type="entry name" value="Phenazine_PhzF-like"/>
</dbReference>
<dbReference type="PANTHER" id="PTHR13774:SF32">
    <property type="entry name" value="ANTISENSE-ENHANCING SEQUENCE 1"/>
    <property type="match status" value="1"/>
</dbReference>
<dbReference type="NCBIfam" id="TIGR00654">
    <property type="entry name" value="PhzF_family"/>
    <property type="match status" value="1"/>
</dbReference>
<dbReference type="GO" id="GO:0016853">
    <property type="term" value="F:isomerase activity"/>
    <property type="evidence" value="ECO:0007669"/>
    <property type="project" value="TreeGrafter"/>
</dbReference>
<keyword evidence="3" id="KW-1185">Reference proteome</keyword>
<dbReference type="PIRSF" id="PIRSF016184">
    <property type="entry name" value="PhzC_PhzF"/>
    <property type="match status" value="1"/>
</dbReference>
<dbReference type="SUPFAM" id="SSF54506">
    <property type="entry name" value="Diaminopimelate epimerase-like"/>
    <property type="match status" value="1"/>
</dbReference>
<feature type="active site" evidence="1">
    <location>
        <position position="47"/>
    </location>
</feature>
<name>A0A8J3I1D9_9CHLR</name>
<proteinExistence type="predicted"/>
<dbReference type="EMBL" id="BNJF01000001">
    <property type="protein sequence ID" value="GHO44467.1"/>
    <property type="molecule type" value="Genomic_DNA"/>
</dbReference>
<dbReference type="Gene3D" id="3.10.310.10">
    <property type="entry name" value="Diaminopimelate Epimerase, Chain A, domain 1"/>
    <property type="match status" value="2"/>
</dbReference>
<comment type="caution">
    <text evidence="2">The sequence shown here is derived from an EMBL/GenBank/DDBJ whole genome shotgun (WGS) entry which is preliminary data.</text>
</comment>
<dbReference type="PANTHER" id="PTHR13774">
    <property type="entry name" value="PHENAZINE BIOSYNTHESIS PROTEIN"/>
    <property type="match status" value="1"/>
</dbReference>
<evidence type="ECO:0000313" key="2">
    <source>
        <dbReference type="EMBL" id="GHO44467.1"/>
    </source>
</evidence>
<sequence>MKKLRYILVDVFTNQAFGGNPLAVFPDGQDVTEAEMQALAKELNLSETTFVLPATQEQHTYQLRIFTPARELPMAGHPTLGTTFVLARESMISLQDGTTSITLEEKVGPIPVTIQSRDGIIDMIEMQQPLPRFGAHFERREAIAEMLSLTPDDLDAHLPIQVVSCGVPFLYVPIKSLEAVKDVRFKRDVYERELMDNEAQGVFIFARGGERNGTTIHSRMFAPEMGIVEDAATGAASGPLGAYLTRYKVVEGQDGLVEIVSEQGFEMGRPSIVHIRIERQGEEFSRILVGGQCHYMAEGAFTLA</sequence>
<reference evidence="2" key="1">
    <citation type="submission" date="2020-10" db="EMBL/GenBank/DDBJ databases">
        <title>Taxonomic study of unclassified bacteria belonging to the class Ktedonobacteria.</title>
        <authorList>
            <person name="Yabe S."/>
            <person name="Wang C.M."/>
            <person name="Zheng Y."/>
            <person name="Sakai Y."/>
            <person name="Cavaletti L."/>
            <person name="Monciardini P."/>
            <person name="Donadio S."/>
        </authorList>
    </citation>
    <scope>NUCLEOTIDE SEQUENCE</scope>
    <source>
        <strain evidence="2">SOSP1-1</strain>
    </source>
</reference>
<organism evidence="2 3">
    <name type="scientific">Ktedonospora formicarum</name>
    <dbReference type="NCBI Taxonomy" id="2778364"/>
    <lineage>
        <taxon>Bacteria</taxon>
        <taxon>Bacillati</taxon>
        <taxon>Chloroflexota</taxon>
        <taxon>Ktedonobacteria</taxon>
        <taxon>Ktedonobacterales</taxon>
        <taxon>Ktedonobacteraceae</taxon>
        <taxon>Ktedonospora</taxon>
    </lineage>
</organism>
<dbReference type="RefSeq" id="WP_220193855.1">
    <property type="nucleotide sequence ID" value="NZ_BNJF01000001.1"/>
</dbReference>
<accession>A0A8J3I1D9</accession>
<dbReference type="AlphaFoldDB" id="A0A8J3I1D9"/>
<protein>
    <submittedName>
        <fullName evidence="2">Phenazine biosynthesis protein PhzF</fullName>
    </submittedName>
</protein>
<evidence type="ECO:0000313" key="3">
    <source>
        <dbReference type="Proteomes" id="UP000612362"/>
    </source>
</evidence>
<evidence type="ECO:0000256" key="1">
    <source>
        <dbReference type="PIRSR" id="PIRSR016184-1"/>
    </source>
</evidence>
<dbReference type="GO" id="GO:0005737">
    <property type="term" value="C:cytoplasm"/>
    <property type="evidence" value="ECO:0007669"/>
    <property type="project" value="TreeGrafter"/>
</dbReference>
<gene>
    <name evidence="2" type="ORF">KSX_26300</name>
</gene>
<dbReference type="Proteomes" id="UP000612362">
    <property type="component" value="Unassembled WGS sequence"/>
</dbReference>